<keyword evidence="1" id="KW-1133">Transmembrane helix</keyword>
<gene>
    <name evidence="3" type="ORF">Q5Y73_04435</name>
</gene>
<evidence type="ECO:0000259" key="2">
    <source>
        <dbReference type="Pfam" id="PF13038"/>
    </source>
</evidence>
<feature type="transmembrane region" description="Helical" evidence="1">
    <location>
        <begin position="100"/>
        <end position="123"/>
    </location>
</feature>
<accession>A0ABT9IVF0</accession>
<sequence>MYLYNKKVILFNIFIFLAPFFLSLLYYKEITLVSYINSIFIISAVFLLLGLFLIVVRGGFFDFFYSSIRKVVKRTTRQGEMLGDDIDSMRLPSEMSEFNFIKPLLVTGLVLFCIMMLCLLFYYL</sequence>
<feature type="transmembrane region" description="Helical" evidence="1">
    <location>
        <begin position="9"/>
        <end position="27"/>
    </location>
</feature>
<keyword evidence="4" id="KW-1185">Reference proteome</keyword>
<evidence type="ECO:0000313" key="3">
    <source>
        <dbReference type="EMBL" id="MDP5273340.1"/>
    </source>
</evidence>
<dbReference type="Proteomes" id="UP001231941">
    <property type="component" value="Unassembled WGS sequence"/>
</dbReference>
<feature type="transmembrane region" description="Helical" evidence="1">
    <location>
        <begin position="39"/>
        <end position="65"/>
    </location>
</feature>
<organism evidence="3 4">
    <name type="scientific">Chengkuizengella axinellae</name>
    <dbReference type="NCBI Taxonomy" id="3064388"/>
    <lineage>
        <taxon>Bacteria</taxon>
        <taxon>Bacillati</taxon>
        <taxon>Bacillota</taxon>
        <taxon>Bacilli</taxon>
        <taxon>Bacillales</taxon>
        <taxon>Paenibacillaceae</taxon>
        <taxon>Chengkuizengella</taxon>
    </lineage>
</organism>
<dbReference type="Pfam" id="PF13038">
    <property type="entry name" value="DUF3899"/>
    <property type="match status" value="1"/>
</dbReference>
<dbReference type="RefSeq" id="WP_305990619.1">
    <property type="nucleotide sequence ID" value="NZ_JAVAMP010000001.1"/>
</dbReference>
<keyword evidence="1" id="KW-0472">Membrane</keyword>
<evidence type="ECO:0000313" key="4">
    <source>
        <dbReference type="Proteomes" id="UP001231941"/>
    </source>
</evidence>
<name>A0ABT9IVF0_9BACL</name>
<dbReference type="InterPro" id="IPR025007">
    <property type="entry name" value="DUF3899"/>
</dbReference>
<comment type="caution">
    <text evidence="3">The sequence shown here is derived from an EMBL/GenBank/DDBJ whole genome shotgun (WGS) entry which is preliminary data.</text>
</comment>
<proteinExistence type="predicted"/>
<evidence type="ECO:0000256" key="1">
    <source>
        <dbReference type="SAM" id="Phobius"/>
    </source>
</evidence>
<protein>
    <submittedName>
        <fullName evidence="3">DUF3899 domain-containing protein</fullName>
    </submittedName>
</protein>
<feature type="domain" description="DUF3899" evidence="2">
    <location>
        <begin position="36"/>
        <end position="118"/>
    </location>
</feature>
<dbReference type="EMBL" id="JAVAMP010000001">
    <property type="protein sequence ID" value="MDP5273340.1"/>
    <property type="molecule type" value="Genomic_DNA"/>
</dbReference>
<keyword evidence="1" id="KW-0812">Transmembrane</keyword>
<reference evidence="3 4" key="1">
    <citation type="submission" date="2023-08" db="EMBL/GenBank/DDBJ databases">
        <authorList>
            <person name="Park J.-S."/>
        </authorList>
    </citation>
    <scope>NUCLEOTIDE SEQUENCE [LARGE SCALE GENOMIC DNA]</scope>
    <source>
        <strain evidence="3 4">2205SS18-9</strain>
    </source>
</reference>